<sequence>MFLKTLFIRVCLLLLLGEHSLGLPHSSHSAADGYAAVVSLSGSTSQKPSSIHHASSTLRTTQVSASALETTTEARSLTHVSSYKSSVPPKSQSPRHPGTSAASSAGVSQPTSGHMEFPKTSSPTSIKTTPLVPSRAELSGHYSSPIRLATSGTSVLHISEQESISGSRTSLSPGPLQSVPSRTPSSSKPSDMPRPSTTSIPSWMSPALRSSTTPLTTFTSPPPAFYASSVAHHLSTDNTLITTEEHGRHTVIPVFGGFALHNIRHTRTYFNLPSISGGVQIPCLISCSSGDFPSTVSQSSSADPNYDDSGNNNNNNDDDGDDNQSSSSRSTIRSCTSTSTSTISSEFAQCNTISTKIAGPQPIATTCSTSTITSVTTGCDILATARTSTTMAPTSIPDLLPLTVVSFIFCRGTSVFITPYVNHSVISPSVVNSGIVDISSITALTYYREFCCPTPATAALTRSSSSTSPAPVSPLSPTVPSIGSARFSRTTTATPKITSSTSIPHSPTFRQTVTPPILCHQNGNPDLASPRCECTQSSSIYFRAPLASNSVDPCGYKTVPSTTTITPTITPPPTVTDYVYTDAIDSIVKSCATASVVPEPWAPVPITTCNEPTPISTLRPQPGTATIHVWESWPTDEVSPKAYIAAIMNDTDQVTVAKQEPVEVNLGENITIPISNIEQYPMNIEPVSGFNLDKRDQSWLERRIAPPSRSYPVDHSSVDFYVNGFTFNSKEDSEGKKGKILPYCSVDDWDYGSAADQFADFVRVFLPIRIQIRCR</sequence>
<feature type="compositionally biased region" description="Low complexity" evidence="1">
    <location>
        <begin position="323"/>
        <end position="337"/>
    </location>
</feature>
<feature type="compositionally biased region" description="Low complexity" evidence="1">
    <location>
        <begin position="80"/>
        <end position="94"/>
    </location>
</feature>
<evidence type="ECO:0000256" key="1">
    <source>
        <dbReference type="SAM" id="MobiDB-lite"/>
    </source>
</evidence>
<dbReference type="AlphaFoldDB" id="A0A3A2ZNC4"/>
<feature type="region of interest" description="Disordered" evidence="1">
    <location>
        <begin position="161"/>
        <end position="206"/>
    </location>
</feature>
<accession>A0A3A2ZNC4</accession>
<feature type="compositionally biased region" description="Low complexity" evidence="1">
    <location>
        <begin position="461"/>
        <end position="481"/>
    </location>
</feature>
<feature type="region of interest" description="Disordered" evidence="1">
    <location>
        <begin position="295"/>
        <end position="337"/>
    </location>
</feature>
<dbReference type="EMBL" id="MVGC01000526">
    <property type="protein sequence ID" value="RJE18591.1"/>
    <property type="molecule type" value="Genomic_DNA"/>
</dbReference>
<feature type="chain" id="PRO_5017239226" evidence="2">
    <location>
        <begin position="23"/>
        <end position="775"/>
    </location>
</feature>
<feature type="compositionally biased region" description="Low complexity" evidence="1">
    <location>
        <begin position="118"/>
        <end position="130"/>
    </location>
</feature>
<reference evidence="4" key="1">
    <citation type="submission" date="2017-02" db="EMBL/GenBank/DDBJ databases">
        <authorList>
            <person name="Tafer H."/>
            <person name="Lopandic K."/>
        </authorList>
    </citation>
    <scope>NUCLEOTIDE SEQUENCE [LARGE SCALE GENOMIC DNA]</scope>
    <source>
        <strain evidence="4">CBS 366.77</strain>
    </source>
</reference>
<feature type="compositionally biased region" description="Low complexity" evidence="1">
    <location>
        <begin position="488"/>
        <end position="508"/>
    </location>
</feature>
<keyword evidence="2" id="KW-0732">Signal</keyword>
<protein>
    <submittedName>
        <fullName evidence="3">Uncharacterized protein</fullName>
    </submittedName>
</protein>
<gene>
    <name evidence="3" type="ORF">PHISCL_09072</name>
</gene>
<evidence type="ECO:0000256" key="2">
    <source>
        <dbReference type="SAM" id="SignalP"/>
    </source>
</evidence>
<proteinExistence type="predicted"/>
<feature type="compositionally biased region" description="Polar residues" evidence="1">
    <location>
        <begin position="161"/>
        <end position="172"/>
    </location>
</feature>
<feature type="compositionally biased region" description="Polar residues" evidence="1">
    <location>
        <begin position="100"/>
        <end position="112"/>
    </location>
</feature>
<organism evidence="3 4">
    <name type="scientific">Aspergillus sclerotialis</name>
    <dbReference type="NCBI Taxonomy" id="2070753"/>
    <lineage>
        <taxon>Eukaryota</taxon>
        <taxon>Fungi</taxon>
        <taxon>Dikarya</taxon>
        <taxon>Ascomycota</taxon>
        <taxon>Pezizomycotina</taxon>
        <taxon>Eurotiomycetes</taxon>
        <taxon>Eurotiomycetidae</taxon>
        <taxon>Eurotiales</taxon>
        <taxon>Aspergillaceae</taxon>
        <taxon>Aspergillus</taxon>
        <taxon>Aspergillus subgen. Polypaecilum</taxon>
    </lineage>
</organism>
<feature type="signal peptide" evidence="2">
    <location>
        <begin position="1"/>
        <end position="22"/>
    </location>
</feature>
<feature type="region of interest" description="Disordered" evidence="1">
    <location>
        <begin position="74"/>
        <end position="137"/>
    </location>
</feature>
<comment type="caution">
    <text evidence="3">The sequence shown here is derived from an EMBL/GenBank/DDBJ whole genome shotgun (WGS) entry which is preliminary data.</text>
</comment>
<feature type="compositionally biased region" description="Polar residues" evidence="1">
    <location>
        <begin position="178"/>
        <end position="202"/>
    </location>
</feature>
<evidence type="ECO:0000313" key="3">
    <source>
        <dbReference type="EMBL" id="RJE18591.1"/>
    </source>
</evidence>
<dbReference type="OrthoDB" id="4509789at2759"/>
<dbReference type="Proteomes" id="UP000266188">
    <property type="component" value="Unassembled WGS sequence"/>
</dbReference>
<feature type="region of interest" description="Disordered" evidence="1">
    <location>
        <begin position="461"/>
        <end position="508"/>
    </location>
</feature>
<evidence type="ECO:0000313" key="4">
    <source>
        <dbReference type="Proteomes" id="UP000266188"/>
    </source>
</evidence>
<keyword evidence="4" id="KW-1185">Reference proteome</keyword>
<name>A0A3A2ZNC4_9EURO</name>